<dbReference type="InterPro" id="IPR017441">
    <property type="entry name" value="Protein_kinase_ATP_BS"/>
</dbReference>
<keyword evidence="1" id="KW-0067">ATP-binding</keyword>
<keyword evidence="4" id="KW-1185">Reference proteome</keyword>
<name>A0A3P9B5F2_9CICH</name>
<dbReference type="GO" id="GO:0005524">
    <property type="term" value="F:ATP binding"/>
    <property type="evidence" value="ECO:0007669"/>
    <property type="project" value="UniProtKB-UniRule"/>
</dbReference>
<keyword evidence="1" id="KW-0547">Nucleotide-binding</keyword>
<feature type="region of interest" description="Disordered" evidence="2">
    <location>
        <begin position="84"/>
        <end position="104"/>
    </location>
</feature>
<evidence type="ECO:0000313" key="4">
    <source>
        <dbReference type="Proteomes" id="UP000265160"/>
    </source>
</evidence>
<dbReference type="InterPro" id="IPR011009">
    <property type="entry name" value="Kinase-like_dom_sf"/>
</dbReference>
<reference evidence="3" key="2">
    <citation type="submission" date="2025-09" db="UniProtKB">
        <authorList>
            <consortium name="Ensembl"/>
        </authorList>
    </citation>
    <scope>IDENTIFICATION</scope>
</reference>
<feature type="binding site" evidence="1">
    <location>
        <position position="47"/>
    </location>
    <ligand>
        <name>ATP</name>
        <dbReference type="ChEBI" id="CHEBI:30616"/>
    </ligand>
</feature>
<evidence type="ECO:0000313" key="3">
    <source>
        <dbReference type="Ensembl" id="ENSMZEP00005005007.1"/>
    </source>
</evidence>
<organism evidence="3 4">
    <name type="scientific">Maylandia zebra</name>
    <name type="common">zebra mbuna</name>
    <dbReference type="NCBI Taxonomy" id="106582"/>
    <lineage>
        <taxon>Eukaryota</taxon>
        <taxon>Metazoa</taxon>
        <taxon>Chordata</taxon>
        <taxon>Craniata</taxon>
        <taxon>Vertebrata</taxon>
        <taxon>Euteleostomi</taxon>
        <taxon>Actinopterygii</taxon>
        <taxon>Neopterygii</taxon>
        <taxon>Teleostei</taxon>
        <taxon>Neoteleostei</taxon>
        <taxon>Acanthomorphata</taxon>
        <taxon>Ovalentaria</taxon>
        <taxon>Cichlomorphae</taxon>
        <taxon>Cichliformes</taxon>
        <taxon>Cichlidae</taxon>
        <taxon>African cichlids</taxon>
        <taxon>Pseudocrenilabrinae</taxon>
        <taxon>Haplochromini</taxon>
        <taxon>Maylandia</taxon>
        <taxon>Maylandia zebra complex</taxon>
    </lineage>
</organism>
<protein>
    <recommendedName>
        <fullName evidence="5">Protein kinase domain-containing protein</fullName>
    </recommendedName>
</protein>
<dbReference type="Gene3D" id="3.30.200.20">
    <property type="entry name" value="Phosphorylase Kinase, domain 1"/>
    <property type="match status" value="1"/>
</dbReference>
<dbReference type="GeneTree" id="ENSGT00940000176916"/>
<reference evidence="3" key="1">
    <citation type="submission" date="2025-08" db="UniProtKB">
        <authorList>
            <consortium name="Ensembl"/>
        </authorList>
    </citation>
    <scope>IDENTIFICATION</scope>
</reference>
<evidence type="ECO:0000256" key="2">
    <source>
        <dbReference type="SAM" id="MobiDB-lite"/>
    </source>
</evidence>
<dbReference type="PROSITE" id="PS00107">
    <property type="entry name" value="PROTEIN_KINASE_ATP"/>
    <property type="match status" value="1"/>
</dbReference>
<dbReference type="SUPFAM" id="SSF56112">
    <property type="entry name" value="Protein kinase-like (PK-like)"/>
    <property type="match status" value="1"/>
</dbReference>
<dbReference type="Proteomes" id="UP000265160">
    <property type="component" value="Unplaced"/>
</dbReference>
<evidence type="ECO:0008006" key="5">
    <source>
        <dbReference type="Google" id="ProtNLM"/>
    </source>
</evidence>
<evidence type="ECO:0000256" key="1">
    <source>
        <dbReference type="PROSITE-ProRule" id="PRU10141"/>
    </source>
</evidence>
<dbReference type="Ensembl" id="ENSMZET00005005230.1">
    <property type="protein sequence ID" value="ENSMZEP00005005007.1"/>
    <property type="gene ID" value="ENSMZEG00005003882.1"/>
</dbReference>
<accession>A0A3P9B5F2</accession>
<proteinExistence type="predicted"/>
<dbReference type="AlphaFoldDB" id="A0A3P9B5F2"/>
<sequence length="104" mass="11494">MLALDLELVKGSILGKHYKVEAFLGEGGFGIVAKCRDTTTNQAVAIKVNKRKSSDCWSGQNSRGSSNSCENLKKKSLPIFKVQQRTPYHHISPSIRPKTPPLQK</sequence>